<dbReference type="Proteomes" id="UP001139887">
    <property type="component" value="Unassembled WGS sequence"/>
</dbReference>
<sequence length="467" mass="53140">MAEHTHDDSDYSIIDQAGMSLNHAPSGLYLPGIDSTTHREAVRLCARDYLEHHVFFNHRGFHNHLNHHLLAVFTLGAPTTRLQEIFDLQKGMQRPSYSLESEVDINDENFAQYFSDERHYPNFVRFFQRKLESAGDSWKKVACNYFFHPQIFPLGMSGLFHPLIQFGYGLEFESQAITATALAQACVHSPSYNKLFSPDTFAEICSQPGKSNLSLMQLLEQIRQDQRKSDLDFTSEPYRHSGITAFAEELAITYSKMWSLSPTKEAIDAKYHELLSTVALIYGSLTKPGYQVVLHFVLMHCLTSAYFLPIIMDCLPLEKQAKLLKAHCAATLATFVVHGCPNLYITPEISSTDTHVAVSDSQGNINNQWLDVFAKAIANNDMHVAKVIRGLWRGSLLNAFPNEQPTCKDDYELPPPINWLYLARTTVDTITADSFNDMDKQLKEGKYFWKFGVVGSDEFWKNQKFIK</sequence>
<dbReference type="Pfam" id="PF14027">
    <property type="entry name" value="Questin_oxidase"/>
    <property type="match status" value="1"/>
</dbReference>
<keyword evidence="1" id="KW-0560">Oxidoreductase</keyword>
<protein>
    <submittedName>
        <fullName evidence="2">Uncharacterized protein</fullName>
    </submittedName>
</protein>
<organism evidence="2 3">
    <name type="scientific">Coemansia brasiliensis</name>
    <dbReference type="NCBI Taxonomy" id="2650707"/>
    <lineage>
        <taxon>Eukaryota</taxon>
        <taxon>Fungi</taxon>
        <taxon>Fungi incertae sedis</taxon>
        <taxon>Zoopagomycota</taxon>
        <taxon>Kickxellomycotina</taxon>
        <taxon>Kickxellomycetes</taxon>
        <taxon>Kickxellales</taxon>
        <taxon>Kickxellaceae</taxon>
        <taxon>Coemansia</taxon>
    </lineage>
</organism>
<name>A0A9W8I7V1_9FUNG</name>
<dbReference type="GO" id="GO:0016491">
    <property type="term" value="F:oxidoreductase activity"/>
    <property type="evidence" value="ECO:0007669"/>
    <property type="project" value="UniProtKB-KW"/>
</dbReference>
<comment type="caution">
    <text evidence="2">The sequence shown here is derived from an EMBL/GenBank/DDBJ whole genome shotgun (WGS) entry which is preliminary data.</text>
</comment>
<dbReference type="PANTHER" id="PTHR35870">
    <property type="entry name" value="PROTEIN, PUTATIVE (AFU_ORTHOLOGUE AFUA_5G03330)-RELATED"/>
    <property type="match status" value="1"/>
</dbReference>
<accession>A0A9W8I7V1</accession>
<evidence type="ECO:0000313" key="2">
    <source>
        <dbReference type="EMBL" id="KAJ2849601.1"/>
    </source>
</evidence>
<dbReference type="InterPro" id="IPR025337">
    <property type="entry name" value="Questin_oxidase-like"/>
</dbReference>
<dbReference type="PANTHER" id="PTHR35870:SF1">
    <property type="entry name" value="PROTEIN, PUTATIVE (AFU_ORTHOLOGUE AFUA_5G03330)-RELATED"/>
    <property type="match status" value="1"/>
</dbReference>
<dbReference type="EMBL" id="JANBUW010000068">
    <property type="protein sequence ID" value="KAJ2849601.1"/>
    <property type="molecule type" value="Genomic_DNA"/>
</dbReference>
<keyword evidence="3" id="KW-1185">Reference proteome</keyword>
<evidence type="ECO:0000256" key="1">
    <source>
        <dbReference type="ARBA" id="ARBA00023002"/>
    </source>
</evidence>
<reference evidence="2" key="1">
    <citation type="submission" date="2022-07" db="EMBL/GenBank/DDBJ databases">
        <title>Phylogenomic reconstructions and comparative analyses of Kickxellomycotina fungi.</title>
        <authorList>
            <person name="Reynolds N.K."/>
            <person name="Stajich J.E."/>
            <person name="Barry K."/>
            <person name="Grigoriev I.V."/>
            <person name="Crous P."/>
            <person name="Smith M.E."/>
        </authorList>
    </citation>
    <scope>NUCLEOTIDE SEQUENCE</scope>
    <source>
        <strain evidence="2">NRRL 1566</strain>
    </source>
</reference>
<proteinExistence type="predicted"/>
<evidence type="ECO:0000313" key="3">
    <source>
        <dbReference type="Proteomes" id="UP001139887"/>
    </source>
</evidence>
<dbReference type="OrthoDB" id="10004862at2759"/>
<gene>
    <name evidence="2" type="ORF">IWW36_002498</name>
</gene>
<dbReference type="AlphaFoldDB" id="A0A9W8I7V1"/>